<comment type="caution">
    <text evidence="2">The sequence shown here is derived from an EMBL/GenBank/DDBJ whole genome shotgun (WGS) entry which is preliminary data.</text>
</comment>
<dbReference type="AlphaFoldDB" id="A0A2S6IN60"/>
<sequence length="102" mass="11489">MDLSLITSQQLLASSAQSLLGLLFIASIIVVAWLWFLKSQRSNTDAPKSSVSIKIDRNGKYRYEAVPNSGNSNLKFWIKIIIAIMALAFLWIPIKSFINPQY</sequence>
<organism evidence="2 3">
    <name type="scientific">Nonlabens xylanidelens</name>
    <dbReference type="NCBI Taxonomy" id="191564"/>
    <lineage>
        <taxon>Bacteria</taxon>
        <taxon>Pseudomonadati</taxon>
        <taxon>Bacteroidota</taxon>
        <taxon>Flavobacteriia</taxon>
        <taxon>Flavobacteriales</taxon>
        <taxon>Flavobacteriaceae</taxon>
        <taxon>Nonlabens</taxon>
    </lineage>
</organism>
<keyword evidence="1" id="KW-0812">Transmembrane</keyword>
<dbReference type="EMBL" id="PTJE01000002">
    <property type="protein sequence ID" value="PPK95596.1"/>
    <property type="molecule type" value="Genomic_DNA"/>
</dbReference>
<dbReference type="Proteomes" id="UP000239002">
    <property type="component" value="Unassembled WGS sequence"/>
</dbReference>
<name>A0A2S6IN60_9FLAO</name>
<reference evidence="2 3" key="1">
    <citation type="submission" date="2018-02" db="EMBL/GenBank/DDBJ databases">
        <title>Genomic Encyclopedia of Archaeal and Bacterial Type Strains, Phase II (KMG-II): from individual species to whole genera.</title>
        <authorList>
            <person name="Goeker M."/>
        </authorList>
    </citation>
    <scope>NUCLEOTIDE SEQUENCE [LARGE SCALE GENOMIC DNA]</scope>
    <source>
        <strain evidence="2 3">DSM 16809</strain>
    </source>
</reference>
<dbReference type="RefSeq" id="WP_104514900.1">
    <property type="nucleotide sequence ID" value="NZ_MQVW01000002.1"/>
</dbReference>
<keyword evidence="1" id="KW-1133">Transmembrane helix</keyword>
<keyword evidence="1" id="KW-0472">Membrane</keyword>
<protein>
    <submittedName>
        <fullName evidence="2">Uncharacterized protein</fullName>
    </submittedName>
</protein>
<keyword evidence="3" id="KW-1185">Reference proteome</keyword>
<evidence type="ECO:0000313" key="2">
    <source>
        <dbReference type="EMBL" id="PPK95596.1"/>
    </source>
</evidence>
<proteinExistence type="predicted"/>
<gene>
    <name evidence="2" type="ORF">LY01_01187</name>
</gene>
<evidence type="ECO:0000256" key="1">
    <source>
        <dbReference type="SAM" id="Phobius"/>
    </source>
</evidence>
<evidence type="ECO:0000313" key="3">
    <source>
        <dbReference type="Proteomes" id="UP000239002"/>
    </source>
</evidence>
<dbReference type="OrthoDB" id="1144682at2"/>
<feature type="transmembrane region" description="Helical" evidence="1">
    <location>
        <begin position="12"/>
        <end position="36"/>
    </location>
</feature>
<feature type="transmembrane region" description="Helical" evidence="1">
    <location>
        <begin position="76"/>
        <end position="94"/>
    </location>
</feature>
<accession>A0A2S6IN60</accession>